<dbReference type="InterPro" id="IPR050900">
    <property type="entry name" value="Transposase_IS3/IS150/IS904"/>
</dbReference>
<dbReference type="RefSeq" id="WP_370871435.1">
    <property type="nucleotide sequence ID" value="NZ_JAUSTB010000005.1"/>
</dbReference>
<accession>A0AAJ1SRK1</accession>
<gene>
    <name evidence="2" type="ORF">J2T23_001779</name>
</gene>
<dbReference type="InterPro" id="IPR036397">
    <property type="entry name" value="RNaseH_sf"/>
</dbReference>
<sequence>QTASLVERALRMAYVLRGGGPAGVVFHADRGTQYTCAQLNDVCDKLGILQSVGRTGVCWDNAMQESFWSTLKTEFYDRRRWATRHDAIMATGRWIEEFYNRVRLHSALGFNTPVEHELLLSTAQPQPAQAA</sequence>
<organism evidence="2 3">
    <name type="scientific">Pseudarthrobacter niigatensis</name>
    <dbReference type="NCBI Taxonomy" id="369935"/>
    <lineage>
        <taxon>Bacteria</taxon>
        <taxon>Bacillati</taxon>
        <taxon>Actinomycetota</taxon>
        <taxon>Actinomycetes</taxon>
        <taxon>Micrococcales</taxon>
        <taxon>Micrococcaceae</taxon>
        <taxon>Pseudarthrobacter</taxon>
    </lineage>
</organism>
<dbReference type="PANTHER" id="PTHR46889:SF4">
    <property type="entry name" value="TRANSPOSASE INSO FOR INSERTION SEQUENCE ELEMENT IS911B-RELATED"/>
    <property type="match status" value="1"/>
</dbReference>
<evidence type="ECO:0000259" key="1">
    <source>
        <dbReference type="PROSITE" id="PS50994"/>
    </source>
</evidence>
<evidence type="ECO:0000313" key="2">
    <source>
        <dbReference type="EMBL" id="MDQ0145886.1"/>
    </source>
</evidence>
<comment type="caution">
    <text evidence="2">The sequence shown here is derived from an EMBL/GenBank/DDBJ whole genome shotgun (WGS) entry which is preliminary data.</text>
</comment>
<dbReference type="GO" id="GO:0015074">
    <property type="term" value="P:DNA integration"/>
    <property type="evidence" value="ECO:0007669"/>
    <property type="project" value="InterPro"/>
</dbReference>
<reference evidence="2 3" key="1">
    <citation type="submission" date="2023-07" db="EMBL/GenBank/DDBJ databases">
        <title>Sorghum-associated microbial communities from plants grown in Nebraska, USA.</title>
        <authorList>
            <person name="Schachtman D."/>
        </authorList>
    </citation>
    <scope>NUCLEOTIDE SEQUENCE [LARGE SCALE GENOMIC DNA]</scope>
    <source>
        <strain evidence="2 3">DS1001</strain>
    </source>
</reference>
<dbReference type="InterPro" id="IPR001584">
    <property type="entry name" value="Integrase_cat-core"/>
</dbReference>
<dbReference type="PANTHER" id="PTHR46889">
    <property type="entry name" value="TRANSPOSASE INSF FOR INSERTION SEQUENCE IS3B-RELATED"/>
    <property type="match status" value="1"/>
</dbReference>
<dbReference type="Proteomes" id="UP001239267">
    <property type="component" value="Unassembled WGS sequence"/>
</dbReference>
<dbReference type="GO" id="GO:0003676">
    <property type="term" value="F:nucleic acid binding"/>
    <property type="evidence" value="ECO:0007669"/>
    <property type="project" value="InterPro"/>
</dbReference>
<dbReference type="PROSITE" id="PS50994">
    <property type="entry name" value="INTEGRASE"/>
    <property type="match status" value="1"/>
</dbReference>
<name>A0AAJ1SRK1_9MICC</name>
<keyword evidence="3" id="KW-1185">Reference proteome</keyword>
<evidence type="ECO:0000313" key="3">
    <source>
        <dbReference type="Proteomes" id="UP001239267"/>
    </source>
</evidence>
<dbReference type="AlphaFoldDB" id="A0AAJ1SRK1"/>
<protein>
    <submittedName>
        <fullName evidence="2">Transposase InsO family protein</fullName>
    </submittedName>
</protein>
<feature type="non-terminal residue" evidence="2">
    <location>
        <position position="1"/>
    </location>
</feature>
<dbReference type="EMBL" id="JAUSTB010000005">
    <property type="protein sequence ID" value="MDQ0145886.1"/>
    <property type="molecule type" value="Genomic_DNA"/>
</dbReference>
<dbReference type="InterPro" id="IPR012337">
    <property type="entry name" value="RNaseH-like_sf"/>
</dbReference>
<proteinExistence type="predicted"/>
<dbReference type="SUPFAM" id="SSF53098">
    <property type="entry name" value="Ribonuclease H-like"/>
    <property type="match status" value="1"/>
</dbReference>
<feature type="domain" description="Integrase catalytic" evidence="1">
    <location>
        <begin position="1"/>
        <end position="121"/>
    </location>
</feature>
<dbReference type="Pfam" id="PF13683">
    <property type="entry name" value="rve_3"/>
    <property type="match status" value="1"/>
</dbReference>
<dbReference type="Gene3D" id="3.30.420.10">
    <property type="entry name" value="Ribonuclease H-like superfamily/Ribonuclease H"/>
    <property type="match status" value="1"/>
</dbReference>